<dbReference type="SUPFAM" id="SSF53649">
    <property type="entry name" value="Alkaline phosphatase-like"/>
    <property type="match status" value="1"/>
</dbReference>
<dbReference type="PANTHER" id="PTHR42693">
    <property type="entry name" value="ARYLSULFATASE FAMILY MEMBER"/>
    <property type="match status" value="1"/>
</dbReference>
<reference evidence="7 8" key="1">
    <citation type="submission" date="2018-06" db="EMBL/GenBank/DDBJ databases">
        <title>Genomic Encyclopedia of Archaeal and Bacterial Type Strains, Phase II (KMG-II): from individual species to whole genera.</title>
        <authorList>
            <person name="Goeker M."/>
        </authorList>
    </citation>
    <scope>NUCLEOTIDE SEQUENCE [LARGE SCALE GENOMIC DNA]</scope>
    <source>
        <strain evidence="7 8">DSM 21851</strain>
    </source>
</reference>
<proteinExistence type="inferred from homology"/>
<gene>
    <name evidence="7" type="ORF">LX87_00597</name>
</gene>
<dbReference type="GO" id="GO:0004065">
    <property type="term" value="F:arylsulfatase activity"/>
    <property type="evidence" value="ECO:0007669"/>
    <property type="project" value="TreeGrafter"/>
</dbReference>
<name>A0A327X638_LARAB</name>
<dbReference type="InterPro" id="IPR000917">
    <property type="entry name" value="Sulfatase_N"/>
</dbReference>
<evidence type="ECO:0000256" key="2">
    <source>
        <dbReference type="ARBA" id="ARBA00022723"/>
    </source>
</evidence>
<dbReference type="Proteomes" id="UP000248790">
    <property type="component" value="Unassembled WGS sequence"/>
</dbReference>
<accession>A0A327X638</accession>
<evidence type="ECO:0000313" key="8">
    <source>
        <dbReference type="Proteomes" id="UP000248790"/>
    </source>
</evidence>
<dbReference type="AlphaFoldDB" id="A0A327X638"/>
<keyword evidence="4" id="KW-0106">Calcium</keyword>
<dbReference type="Gene3D" id="3.40.720.10">
    <property type="entry name" value="Alkaline Phosphatase, subunit A"/>
    <property type="match status" value="1"/>
</dbReference>
<feature type="chain" id="PRO_5016466809" evidence="5">
    <location>
        <begin position="25"/>
        <end position="464"/>
    </location>
</feature>
<dbReference type="InterPro" id="IPR017850">
    <property type="entry name" value="Alkaline_phosphatase_core_sf"/>
</dbReference>
<dbReference type="GO" id="GO:0046872">
    <property type="term" value="F:metal ion binding"/>
    <property type="evidence" value="ECO:0007669"/>
    <property type="project" value="UniProtKB-KW"/>
</dbReference>
<evidence type="ECO:0000256" key="3">
    <source>
        <dbReference type="ARBA" id="ARBA00022801"/>
    </source>
</evidence>
<comment type="caution">
    <text evidence="7">The sequence shown here is derived from an EMBL/GenBank/DDBJ whole genome shotgun (WGS) entry which is preliminary data.</text>
</comment>
<keyword evidence="5" id="KW-0732">Signal</keyword>
<dbReference type="PROSITE" id="PS00523">
    <property type="entry name" value="SULFATASE_1"/>
    <property type="match status" value="1"/>
</dbReference>
<protein>
    <submittedName>
        <fullName evidence="7">Arylsulfatase A-like enzyme</fullName>
    </submittedName>
</protein>
<evidence type="ECO:0000259" key="6">
    <source>
        <dbReference type="Pfam" id="PF00884"/>
    </source>
</evidence>
<keyword evidence="2" id="KW-0479">Metal-binding</keyword>
<dbReference type="InterPro" id="IPR050738">
    <property type="entry name" value="Sulfatase"/>
</dbReference>
<evidence type="ECO:0000256" key="1">
    <source>
        <dbReference type="ARBA" id="ARBA00008779"/>
    </source>
</evidence>
<sequence length="464" mass="52756">MRKRTAFYGLAALLLFLSTGLSVSERPADEPLFTQRPNILWILSEDISTELACYGTSVVQTPNLDQMAKDGIRYTNAFTTAPVCSPSRSAIITGMYQTSIGAHNHRSHRDDGYKLPAPVKPITDYLRQAGYYTVNVKTAAPGVTTPTKTDFNFLPDHPVFDGTDWNQRQPGQPFFAQLTIDETHRGKAWKTVVKQHEPHIRPEDVVLPPYYPDHPVARADWATYLESIQLMDSYVGKILQRLKDEGIADNTVVIFSGDNGRCHARDKQFLYEGGIHVPLIIRWPGKLKAGQVNTDLISAIDVSATILKLAGVTPPAYLDGRVMLGKDAKKRDYIIAARDRMDETVDKMRCVRDKRFKYIRNYRPEVPYMQPNAYKETEYPMWNLLKELNQQGKLTSAQALFVAPTKPTEELYDLQTDPHELSNLAASAKHRKTRDKMRTILDAWVRETNDQGQYTEEKIWLPKK</sequence>
<evidence type="ECO:0000256" key="5">
    <source>
        <dbReference type="SAM" id="SignalP"/>
    </source>
</evidence>
<dbReference type="PANTHER" id="PTHR42693:SF53">
    <property type="entry name" value="ENDO-4-O-SULFATASE"/>
    <property type="match status" value="1"/>
</dbReference>
<evidence type="ECO:0000313" key="7">
    <source>
        <dbReference type="EMBL" id="RAK02477.1"/>
    </source>
</evidence>
<feature type="domain" description="Sulfatase N-terminal" evidence="6">
    <location>
        <begin position="37"/>
        <end position="312"/>
    </location>
</feature>
<organism evidence="7 8">
    <name type="scientific">Larkinella arboricola</name>
    <dbReference type="NCBI Taxonomy" id="643671"/>
    <lineage>
        <taxon>Bacteria</taxon>
        <taxon>Pseudomonadati</taxon>
        <taxon>Bacteroidota</taxon>
        <taxon>Cytophagia</taxon>
        <taxon>Cytophagales</taxon>
        <taxon>Spirosomataceae</taxon>
        <taxon>Larkinella</taxon>
    </lineage>
</organism>
<evidence type="ECO:0000256" key="4">
    <source>
        <dbReference type="ARBA" id="ARBA00022837"/>
    </source>
</evidence>
<keyword evidence="8" id="KW-1185">Reference proteome</keyword>
<dbReference type="InterPro" id="IPR024607">
    <property type="entry name" value="Sulfatase_CS"/>
</dbReference>
<dbReference type="Pfam" id="PF00884">
    <property type="entry name" value="Sulfatase"/>
    <property type="match status" value="1"/>
</dbReference>
<dbReference type="OrthoDB" id="9789742at2"/>
<feature type="signal peptide" evidence="5">
    <location>
        <begin position="1"/>
        <end position="24"/>
    </location>
</feature>
<dbReference type="RefSeq" id="WP_111626675.1">
    <property type="nucleotide sequence ID" value="NZ_QLMC01000001.1"/>
</dbReference>
<keyword evidence="3" id="KW-0378">Hydrolase</keyword>
<dbReference type="CDD" id="cd16027">
    <property type="entry name" value="SGSH"/>
    <property type="match status" value="1"/>
</dbReference>
<dbReference type="EMBL" id="QLMC01000001">
    <property type="protein sequence ID" value="RAK02477.1"/>
    <property type="molecule type" value="Genomic_DNA"/>
</dbReference>
<comment type="similarity">
    <text evidence="1">Belongs to the sulfatase family.</text>
</comment>